<dbReference type="Gene3D" id="1.20.58.60">
    <property type="match status" value="1"/>
</dbReference>
<dbReference type="EMBL" id="ML769446">
    <property type="protein sequence ID" value="KAE9401407.1"/>
    <property type="molecule type" value="Genomic_DNA"/>
</dbReference>
<dbReference type="OrthoDB" id="687730at2759"/>
<sequence>MAARAEQHQMQQHMQAPPPNAGNNSNGGNNFNFAGAQPARRPPMTQQGISGMGGMGGSMRPPGKSGLTFDHILNRLQGELEKSRETGAELHTLTGAMNEIHDTLGGGSTAPSFPHSLPSVRPASPDPLTDLQSQLKDTQTSLSQHIDRIRVLEDALKEQEAIRHEVRLLRDLVEARREDDDDTDDDARSVDTVVPHELESVEEEEEDDHSLGRPRTPEPSSLGMVDSRVDDLTTRLTTLSVQLESALTLSSTLQAQHSTAQSTISALETKVQALESLVKDTILAQQQQPPAPVPAPAPVSTELTTMINEWKKSVQGQWSNVQEEWAQERERLGRAREEWESKVRLVDDSLERMEQMQRSHDDHAPPYRPNGHVHGLVTPPSPRSLSSDSNRPRRKRRGRSGSGGSRRRASEERSDTEDTEATLASEAPSSEHTKEKDPDPVWALATPAPSIASMANGELAKAPDDSTHTHTHPSVPPTHNHHHNLNMGAAVGVVLLSVAAAAVVWKVKPGNV</sequence>
<feature type="compositionally biased region" description="Basic and acidic residues" evidence="1">
    <location>
        <begin position="353"/>
        <end position="365"/>
    </location>
</feature>
<feature type="compositionally biased region" description="Basic and acidic residues" evidence="1">
    <location>
        <begin position="186"/>
        <end position="199"/>
    </location>
</feature>
<organism evidence="2 3">
    <name type="scientific">Gymnopus androsaceus JB14</name>
    <dbReference type="NCBI Taxonomy" id="1447944"/>
    <lineage>
        <taxon>Eukaryota</taxon>
        <taxon>Fungi</taxon>
        <taxon>Dikarya</taxon>
        <taxon>Basidiomycota</taxon>
        <taxon>Agaricomycotina</taxon>
        <taxon>Agaricomycetes</taxon>
        <taxon>Agaricomycetidae</taxon>
        <taxon>Agaricales</taxon>
        <taxon>Marasmiineae</taxon>
        <taxon>Omphalotaceae</taxon>
        <taxon>Gymnopus</taxon>
    </lineage>
</organism>
<keyword evidence="3" id="KW-1185">Reference proteome</keyword>
<evidence type="ECO:0000256" key="1">
    <source>
        <dbReference type="SAM" id="MobiDB-lite"/>
    </source>
</evidence>
<dbReference type="Proteomes" id="UP000799118">
    <property type="component" value="Unassembled WGS sequence"/>
</dbReference>
<name>A0A6A4HWV1_9AGAR</name>
<evidence type="ECO:0000313" key="2">
    <source>
        <dbReference type="EMBL" id="KAE9401407.1"/>
    </source>
</evidence>
<reference evidence="2" key="1">
    <citation type="journal article" date="2019" name="Environ. Microbiol.">
        <title>Fungal ecological strategies reflected in gene transcription - a case study of two litter decomposers.</title>
        <authorList>
            <person name="Barbi F."/>
            <person name="Kohler A."/>
            <person name="Barry K."/>
            <person name="Baskaran P."/>
            <person name="Daum C."/>
            <person name="Fauchery L."/>
            <person name="Ihrmark K."/>
            <person name="Kuo A."/>
            <person name="LaButti K."/>
            <person name="Lipzen A."/>
            <person name="Morin E."/>
            <person name="Grigoriev I.V."/>
            <person name="Henrissat B."/>
            <person name="Lindahl B."/>
            <person name="Martin F."/>
        </authorList>
    </citation>
    <scope>NUCLEOTIDE SEQUENCE</scope>
    <source>
        <strain evidence="2">JB14</strain>
    </source>
</reference>
<dbReference type="AlphaFoldDB" id="A0A6A4HWV1"/>
<protein>
    <submittedName>
        <fullName evidence="2">Uncharacterized protein</fullName>
    </submittedName>
</protein>
<feature type="region of interest" description="Disordered" evidence="1">
    <location>
        <begin position="460"/>
        <end position="483"/>
    </location>
</feature>
<feature type="region of interest" description="Disordered" evidence="1">
    <location>
        <begin position="176"/>
        <end position="225"/>
    </location>
</feature>
<proteinExistence type="predicted"/>
<feature type="region of interest" description="Disordered" evidence="1">
    <location>
        <begin position="1"/>
        <end position="65"/>
    </location>
</feature>
<accession>A0A6A4HWV1</accession>
<feature type="compositionally biased region" description="Basic and acidic residues" evidence="1">
    <location>
        <begin position="429"/>
        <end position="439"/>
    </location>
</feature>
<evidence type="ECO:0000313" key="3">
    <source>
        <dbReference type="Proteomes" id="UP000799118"/>
    </source>
</evidence>
<feature type="region of interest" description="Disordered" evidence="1">
    <location>
        <begin position="353"/>
        <end position="444"/>
    </location>
</feature>
<gene>
    <name evidence="2" type="ORF">BT96DRAFT_918865</name>
</gene>
<feature type="compositionally biased region" description="Low complexity" evidence="1">
    <location>
        <begin position="1"/>
        <end position="39"/>
    </location>
</feature>